<organism evidence="2">
    <name type="scientific">marine sediment metagenome</name>
    <dbReference type="NCBI Taxonomy" id="412755"/>
    <lineage>
        <taxon>unclassified sequences</taxon>
        <taxon>metagenomes</taxon>
        <taxon>ecological metagenomes</taxon>
    </lineage>
</organism>
<dbReference type="EMBL" id="LAZR01001133">
    <property type="protein sequence ID" value="KKN50090.1"/>
    <property type="molecule type" value="Genomic_DNA"/>
</dbReference>
<dbReference type="AlphaFoldDB" id="A0A0F9R0F0"/>
<name>A0A0F9R0F0_9ZZZZ</name>
<dbReference type="Gene3D" id="2.170.16.10">
    <property type="entry name" value="Hedgehog/Intein (Hint) domain"/>
    <property type="match status" value="1"/>
</dbReference>
<evidence type="ECO:0000259" key="1">
    <source>
        <dbReference type="SMART" id="SM00306"/>
    </source>
</evidence>
<protein>
    <recommendedName>
        <fullName evidence="1">Hint domain-containing protein</fullName>
    </recommendedName>
</protein>
<comment type="caution">
    <text evidence="2">The sequence shown here is derived from an EMBL/GenBank/DDBJ whole genome shotgun (WGS) entry which is preliminary data.</text>
</comment>
<dbReference type="InterPro" id="IPR003587">
    <property type="entry name" value="Hint_dom_N"/>
</dbReference>
<gene>
    <name evidence="2" type="ORF">LCGC14_0635880</name>
</gene>
<proteinExistence type="predicted"/>
<evidence type="ECO:0000313" key="2">
    <source>
        <dbReference type="EMBL" id="KKN50090.1"/>
    </source>
</evidence>
<feature type="non-terminal residue" evidence="2">
    <location>
        <position position="1"/>
    </location>
</feature>
<reference evidence="2" key="1">
    <citation type="journal article" date="2015" name="Nature">
        <title>Complex archaea that bridge the gap between prokaryotes and eukaryotes.</title>
        <authorList>
            <person name="Spang A."/>
            <person name="Saw J.H."/>
            <person name="Jorgensen S.L."/>
            <person name="Zaremba-Niedzwiedzka K."/>
            <person name="Martijn J."/>
            <person name="Lind A.E."/>
            <person name="van Eijk R."/>
            <person name="Schleper C."/>
            <person name="Guy L."/>
            <person name="Ettema T.J."/>
        </authorList>
    </citation>
    <scope>NUCLEOTIDE SEQUENCE</scope>
</reference>
<dbReference type="SMART" id="SM00306">
    <property type="entry name" value="HintN"/>
    <property type="match status" value="1"/>
</dbReference>
<accession>A0A0F9R0F0</accession>
<sequence length="209" mass="23517">KIPSCYGICSWGGIGYDFCLAPGTRVLKRNLTWSKIENLQVGDELIGFPEELNLQKNTFVPAVVEDNKKITRPCYKIVTEKGTIIASQEHKWVTRLHHEAPHKKPGTGFKWVTTADLEPKDEIAFTSEPWLFDTSRDGGWLSGMFDGEGWVSIQEGKSGHCGIAQNPGPIVEKLKELQLVTTKPFQLTKKGELLKNKLKKIYQLIEHGK</sequence>
<dbReference type="SUPFAM" id="SSF51294">
    <property type="entry name" value="Hedgehog/intein (Hint) domain"/>
    <property type="match status" value="1"/>
</dbReference>
<dbReference type="InterPro" id="IPR036844">
    <property type="entry name" value="Hint_dom_sf"/>
</dbReference>
<feature type="domain" description="Hint" evidence="1">
    <location>
        <begin position="17"/>
        <end position="127"/>
    </location>
</feature>